<dbReference type="PIRSF" id="PIRSF007580">
    <property type="entry name" value="UCP07580"/>
    <property type="match status" value="1"/>
</dbReference>
<gene>
    <name evidence="2" type="ORF">C8N29_11823</name>
</gene>
<feature type="transmembrane region" description="Helical" evidence="1">
    <location>
        <begin position="28"/>
        <end position="49"/>
    </location>
</feature>
<keyword evidence="1" id="KW-1133">Transmembrane helix</keyword>
<sequence>MHYPIPNPLLPTRRDVRFNLPADQITNWHYTGGSIFTAFLNTFSIVLPVGERFFIDSVRAYRDQITDPELKKAITAFIGQEAMHGREHEEYNAALFSQVPIAPKFEKLVSGILKGLTKHAPKPFCLSATIALEHFTALLGDSVLREPLISEGAEPHYAALWRWHALEETEHKGVAFDVWDKVMGRGVKAYGLRALGLVLATVIFWGLVIPVFVQVLRTEGKLTDWDGWRKFYRFTMGDIGLLRIQLANYMDYFRPNFHPWDHDNRQYLAQIDDFLAAQQKLAA</sequence>
<dbReference type="OrthoDB" id="485478at2"/>
<dbReference type="EMBL" id="QAON01000018">
    <property type="protein sequence ID" value="PTQ87528.1"/>
    <property type="molecule type" value="Genomic_DNA"/>
</dbReference>
<reference evidence="2 3" key="1">
    <citation type="submission" date="2018-04" db="EMBL/GenBank/DDBJ databases">
        <title>Genomic Encyclopedia of Archaeal and Bacterial Type Strains, Phase II (KMG-II): from individual species to whole genera.</title>
        <authorList>
            <person name="Goeker M."/>
        </authorList>
    </citation>
    <scope>NUCLEOTIDE SEQUENCE [LARGE SCALE GENOMIC DNA]</scope>
    <source>
        <strain evidence="2 3">DSM 5822</strain>
    </source>
</reference>
<organism evidence="2 3">
    <name type="scientific">Agitococcus lubricus</name>
    <dbReference type="NCBI Taxonomy" id="1077255"/>
    <lineage>
        <taxon>Bacteria</taxon>
        <taxon>Pseudomonadati</taxon>
        <taxon>Pseudomonadota</taxon>
        <taxon>Gammaproteobacteria</taxon>
        <taxon>Moraxellales</taxon>
        <taxon>Moraxellaceae</taxon>
        <taxon>Agitococcus</taxon>
    </lineage>
</organism>
<keyword evidence="1" id="KW-0812">Transmembrane</keyword>
<dbReference type="PANTHER" id="PTHR39456">
    <property type="entry name" value="METAL-DEPENDENT HYDROLASE"/>
    <property type="match status" value="1"/>
</dbReference>
<comment type="caution">
    <text evidence="2">The sequence shown here is derived from an EMBL/GenBank/DDBJ whole genome shotgun (WGS) entry which is preliminary data.</text>
</comment>
<protein>
    <recommendedName>
        <fullName evidence="4">Metal-dependent hydrolase</fullName>
    </recommendedName>
</protein>
<accession>A0A2T5IUI2</accession>
<feature type="transmembrane region" description="Helical" evidence="1">
    <location>
        <begin position="190"/>
        <end position="213"/>
    </location>
</feature>
<dbReference type="Proteomes" id="UP000244223">
    <property type="component" value="Unassembled WGS sequence"/>
</dbReference>
<evidence type="ECO:0000313" key="2">
    <source>
        <dbReference type="EMBL" id="PTQ87528.1"/>
    </source>
</evidence>
<proteinExistence type="predicted"/>
<evidence type="ECO:0008006" key="4">
    <source>
        <dbReference type="Google" id="ProtNLM"/>
    </source>
</evidence>
<dbReference type="PANTHER" id="PTHR39456:SF1">
    <property type="entry name" value="METAL-DEPENDENT HYDROLASE"/>
    <property type="match status" value="1"/>
</dbReference>
<dbReference type="Pfam" id="PF10118">
    <property type="entry name" value="Metal_hydrol"/>
    <property type="match status" value="1"/>
</dbReference>
<dbReference type="RefSeq" id="WP_107866746.1">
    <property type="nucleotide sequence ID" value="NZ_QAON01000018.1"/>
</dbReference>
<dbReference type="InterPro" id="IPR016516">
    <property type="entry name" value="UCP07580"/>
</dbReference>
<evidence type="ECO:0000256" key="1">
    <source>
        <dbReference type="SAM" id="Phobius"/>
    </source>
</evidence>
<name>A0A2T5IUI2_9GAMM</name>
<keyword evidence="3" id="KW-1185">Reference proteome</keyword>
<dbReference type="AlphaFoldDB" id="A0A2T5IUI2"/>
<keyword evidence="1" id="KW-0472">Membrane</keyword>
<evidence type="ECO:0000313" key="3">
    <source>
        <dbReference type="Proteomes" id="UP000244223"/>
    </source>
</evidence>